<dbReference type="EMBL" id="KL142418">
    <property type="protein sequence ID" value="KDR67053.1"/>
    <property type="molecule type" value="Genomic_DNA"/>
</dbReference>
<gene>
    <name evidence="2" type="ORF">GALMADRAFT_161824</name>
</gene>
<reference evidence="3" key="1">
    <citation type="journal article" date="2014" name="Proc. Natl. Acad. Sci. U.S.A.">
        <title>Extensive sampling of basidiomycete genomes demonstrates inadequacy of the white-rot/brown-rot paradigm for wood decay fungi.</title>
        <authorList>
            <person name="Riley R."/>
            <person name="Salamov A.A."/>
            <person name="Brown D.W."/>
            <person name="Nagy L.G."/>
            <person name="Floudas D."/>
            <person name="Held B.W."/>
            <person name="Levasseur A."/>
            <person name="Lombard V."/>
            <person name="Morin E."/>
            <person name="Otillar R."/>
            <person name="Lindquist E.A."/>
            <person name="Sun H."/>
            <person name="LaButti K.M."/>
            <person name="Schmutz J."/>
            <person name="Jabbour D."/>
            <person name="Luo H."/>
            <person name="Baker S.E."/>
            <person name="Pisabarro A.G."/>
            <person name="Walton J.D."/>
            <person name="Blanchette R.A."/>
            <person name="Henrissat B."/>
            <person name="Martin F."/>
            <person name="Cullen D."/>
            <person name="Hibbett D.S."/>
            <person name="Grigoriev I.V."/>
        </authorList>
    </citation>
    <scope>NUCLEOTIDE SEQUENCE [LARGE SCALE GENOMIC DNA]</scope>
    <source>
        <strain evidence="3">CBS 339.88</strain>
    </source>
</reference>
<feature type="region of interest" description="Disordered" evidence="1">
    <location>
        <begin position="177"/>
        <end position="209"/>
    </location>
</feature>
<dbReference type="Proteomes" id="UP000027222">
    <property type="component" value="Unassembled WGS sequence"/>
</dbReference>
<dbReference type="HOGENOM" id="CLU_1315502_0_0_1"/>
<proteinExistence type="predicted"/>
<evidence type="ECO:0000256" key="1">
    <source>
        <dbReference type="SAM" id="MobiDB-lite"/>
    </source>
</evidence>
<organism evidence="2 3">
    <name type="scientific">Galerina marginata (strain CBS 339.88)</name>
    <dbReference type="NCBI Taxonomy" id="685588"/>
    <lineage>
        <taxon>Eukaryota</taxon>
        <taxon>Fungi</taxon>
        <taxon>Dikarya</taxon>
        <taxon>Basidiomycota</taxon>
        <taxon>Agaricomycotina</taxon>
        <taxon>Agaricomycetes</taxon>
        <taxon>Agaricomycetidae</taxon>
        <taxon>Agaricales</taxon>
        <taxon>Agaricineae</taxon>
        <taxon>Strophariaceae</taxon>
        <taxon>Galerina</taxon>
    </lineage>
</organism>
<evidence type="ECO:0000313" key="2">
    <source>
        <dbReference type="EMBL" id="KDR67053.1"/>
    </source>
</evidence>
<dbReference type="AlphaFoldDB" id="A0A067SJX8"/>
<evidence type="ECO:0000313" key="3">
    <source>
        <dbReference type="Proteomes" id="UP000027222"/>
    </source>
</evidence>
<protein>
    <submittedName>
        <fullName evidence="2">Uncharacterized protein</fullName>
    </submittedName>
</protein>
<name>A0A067SJX8_GALM3</name>
<feature type="region of interest" description="Disordered" evidence="1">
    <location>
        <begin position="117"/>
        <end position="155"/>
    </location>
</feature>
<accession>A0A067SJX8</accession>
<keyword evidence="3" id="KW-1185">Reference proteome</keyword>
<sequence length="209" mass="22412">MFLILTKCFGPLGNLTGPTNPAPPNVHSSPSCPHRSFLPQATVSQACATCTHAQQHERSAASLGVYRGGDLMCMNTLAPVEQYLPDHQGAAVYRSRKLLPLVMRMEVYCYRMQERTTSPPAAAPTPAQAPAQASALAGVNPSCPRSSRSPRPYRFSRARGGMLQSYSQQFCPSLARRRRGGVVTNPRPSLPLPAFAPSQTGFTSGRAGG</sequence>